<proteinExistence type="predicted"/>
<dbReference type="PROSITE" id="PS50930">
    <property type="entry name" value="HTH_LYTTR"/>
    <property type="match status" value="1"/>
</dbReference>
<dbReference type="GO" id="GO:0003677">
    <property type="term" value="F:DNA binding"/>
    <property type="evidence" value="ECO:0007669"/>
    <property type="project" value="InterPro"/>
</dbReference>
<feature type="domain" description="Response regulatory" evidence="2">
    <location>
        <begin position="2"/>
        <end position="113"/>
    </location>
</feature>
<sequence>MKCIIIDDEPLAQQIIEEYITNIPFLTLERKCSSVFEALEILQKTKIDLIFLDIHLPNVNGVEFISSLDTKPMFIFTTAYSEYALEAFDLNAVDYLLKPIPFKRFLRAANKAYQLYSATNKVKKEEPLENNESEQDFIMVKSDYKSVKIQLNQVLYIEGLKDYVKIYIQNEDKPIITLNSLKKMADSLPSSHFLRVHKSFIINTNKIKSVTKNRIIIHDRWIPVGDNYKSDFQSSVINRFTL</sequence>
<dbReference type="Pfam" id="PF00072">
    <property type="entry name" value="Response_reg"/>
    <property type="match status" value="1"/>
</dbReference>
<dbReference type="AlphaFoldDB" id="A0A2T5C3J0"/>
<dbReference type="Pfam" id="PF04397">
    <property type="entry name" value="LytTR"/>
    <property type="match status" value="1"/>
</dbReference>
<dbReference type="InterPro" id="IPR007492">
    <property type="entry name" value="LytTR_DNA-bd_dom"/>
</dbReference>
<dbReference type="RefSeq" id="WP_107821758.1">
    <property type="nucleotide sequence ID" value="NZ_OY782574.1"/>
</dbReference>
<keyword evidence="1" id="KW-0597">Phosphoprotein</keyword>
<dbReference type="Gene3D" id="2.40.50.1020">
    <property type="entry name" value="LytTr DNA-binding domain"/>
    <property type="match status" value="1"/>
</dbReference>
<reference evidence="4 5" key="1">
    <citation type="submission" date="2018-04" db="EMBL/GenBank/DDBJ databases">
        <title>Genomic Encyclopedia of Archaeal and Bacterial Type Strains, Phase II (KMG-II): from individual species to whole genera.</title>
        <authorList>
            <person name="Goeker M."/>
        </authorList>
    </citation>
    <scope>NUCLEOTIDE SEQUENCE [LARGE SCALE GENOMIC DNA]</scope>
    <source>
        <strain evidence="4 5">DSM 28823</strain>
    </source>
</reference>
<organism evidence="4 5">
    <name type="scientific">Mangrovibacterium marinum</name>
    <dbReference type="NCBI Taxonomy" id="1639118"/>
    <lineage>
        <taxon>Bacteria</taxon>
        <taxon>Pseudomonadati</taxon>
        <taxon>Bacteroidota</taxon>
        <taxon>Bacteroidia</taxon>
        <taxon>Marinilabiliales</taxon>
        <taxon>Prolixibacteraceae</taxon>
        <taxon>Mangrovibacterium</taxon>
    </lineage>
</organism>
<evidence type="ECO:0000313" key="5">
    <source>
        <dbReference type="Proteomes" id="UP000243525"/>
    </source>
</evidence>
<dbReference type="InterPro" id="IPR001789">
    <property type="entry name" value="Sig_transdc_resp-reg_receiver"/>
</dbReference>
<feature type="domain" description="HTH LytTR-type" evidence="3">
    <location>
        <begin position="138"/>
        <end position="210"/>
    </location>
</feature>
<accession>A0A2T5C3J0</accession>
<dbReference type="PROSITE" id="PS50110">
    <property type="entry name" value="RESPONSE_REGULATORY"/>
    <property type="match status" value="1"/>
</dbReference>
<dbReference type="PANTHER" id="PTHR37299">
    <property type="entry name" value="TRANSCRIPTIONAL REGULATOR-RELATED"/>
    <property type="match status" value="1"/>
</dbReference>
<protein>
    <submittedName>
        <fullName evidence="4">LytTR family two component transcriptional regulator</fullName>
    </submittedName>
</protein>
<dbReference type="Proteomes" id="UP000243525">
    <property type="component" value="Unassembled WGS sequence"/>
</dbReference>
<evidence type="ECO:0000259" key="2">
    <source>
        <dbReference type="PROSITE" id="PS50110"/>
    </source>
</evidence>
<keyword evidence="5" id="KW-1185">Reference proteome</keyword>
<dbReference type="GO" id="GO:0000156">
    <property type="term" value="F:phosphorelay response regulator activity"/>
    <property type="evidence" value="ECO:0007669"/>
    <property type="project" value="InterPro"/>
</dbReference>
<evidence type="ECO:0000259" key="3">
    <source>
        <dbReference type="PROSITE" id="PS50930"/>
    </source>
</evidence>
<gene>
    <name evidence="4" type="ORF">C8N47_105193</name>
</gene>
<evidence type="ECO:0000256" key="1">
    <source>
        <dbReference type="PROSITE-ProRule" id="PRU00169"/>
    </source>
</evidence>
<feature type="modified residue" description="4-aspartylphosphate" evidence="1">
    <location>
        <position position="53"/>
    </location>
</feature>
<dbReference type="OrthoDB" id="1490554at2"/>
<dbReference type="InterPro" id="IPR046947">
    <property type="entry name" value="LytR-like"/>
</dbReference>
<dbReference type="EMBL" id="QAAD01000005">
    <property type="protein sequence ID" value="PTN09352.1"/>
    <property type="molecule type" value="Genomic_DNA"/>
</dbReference>
<dbReference type="SMART" id="SM00448">
    <property type="entry name" value="REC"/>
    <property type="match status" value="1"/>
</dbReference>
<dbReference type="PANTHER" id="PTHR37299:SF1">
    <property type="entry name" value="STAGE 0 SPORULATION PROTEIN A HOMOLOG"/>
    <property type="match status" value="1"/>
</dbReference>
<dbReference type="SUPFAM" id="SSF52172">
    <property type="entry name" value="CheY-like"/>
    <property type="match status" value="1"/>
</dbReference>
<comment type="caution">
    <text evidence="4">The sequence shown here is derived from an EMBL/GenBank/DDBJ whole genome shotgun (WGS) entry which is preliminary data.</text>
</comment>
<evidence type="ECO:0000313" key="4">
    <source>
        <dbReference type="EMBL" id="PTN09352.1"/>
    </source>
</evidence>
<dbReference type="InterPro" id="IPR011006">
    <property type="entry name" value="CheY-like_superfamily"/>
</dbReference>
<name>A0A2T5C3J0_9BACT</name>
<dbReference type="Gene3D" id="3.40.50.2300">
    <property type="match status" value="1"/>
</dbReference>
<dbReference type="SMART" id="SM00850">
    <property type="entry name" value="LytTR"/>
    <property type="match status" value="1"/>
</dbReference>